<keyword evidence="2" id="KW-0418">Kinase</keyword>
<reference evidence="2 3" key="1">
    <citation type="submission" date="2016-01" db="EMBL/GenBank/DDBJ databases">
        <title>Draft Genome Sequences of Seven Thermophilic Sporeformers Isolated from Foods.</title>
        <authorList>
            <person name="Berendsen E.M."/>
            <person name="Wells-Bennik M.H."/>
            <person name="Krawcyk A.O."/>
            <person name="De Jong A."/>
            <person name="Holsappel S."/>
            <person name="Eijlander R.T."/>
            <person name="Kuipers O.P."/>
        </authorList>
    </citation>
    <scope>NUCLEOTIDE SEQUENCE [LARGE SCALE GENOMIC DNA]</scope>
    <source>
        <strain evidence="2 3">B4119</strain>
    </source>
</reference>
<dbReference type="EMBL" id="LQYS01000021">
    <property type="protein sequence ID" value="KYD18403.1"/>
    <property type="molecule type" value="Genomic_DNA"/>
</dbReference>
<dbReference type="PANTHER" id="PTHR30218">
    <property type="entry name" value="POLYPHOSPHATE KINASE"/>
    <property type="match status" value="1"/>
</dbReference>
<dbReference type="SUPFAM" id="SSF56024">
    <property type="entry name" value="Phospholipase D/nuclease"/>
    <property type="match status" value="1"/>
</dbReference>
<keyword evidence="2" id="KW-0808">Transferase</keyword>
<comment type="caution">
    <text evidence="2">The sequence shown here is derived from an EMBL/GenBank/DDBJ whole genome shotgun (WGS) entry which is preliminary data.</text>
</comment>
<dbReference type="EC" id="2.7.4.1" evidence="2"/>
<organism evidence="2 3">
    <name type="scientific">Saccharococcus caldoxylosilyticus</name>
    <dbReference type="NCBI Taxonomy" id="81408"/>
    <lineage>
        <taxon>Bacteria</taxon>
        <taxon>Bacillati</taxon>
        <taxon>Bacillota</taxon>
        <taxon>Bacilli</taxon>
        <taxon>Bacillales</taxon>
        <taxon>Anoxybacillaceae</taxon>
        <taxon>Saccharococcus</taxon>
    </lineage>
</organism>
<evidence type="ECO:0000313" key="3">
    <source>
        <dbReference type="Proteomes" id="UP000075455"/>
    </source>
</evidence>
<dbReference type="GO" id="GO:0008976">
    <property type="term" value="F:polyphosphate kinase activity"/>
    <property type="evidence" value="ECO:0007669"/>
    <property type="project" value="UniProtKB-EC"/>
</dbReference>
<evidence type="ECO:0000313" key="2">
    <source>
        <dbReference type="EMBL" id="KYD18403.1"/>
    </source>
</evidence>
<dbReference type="InterPro" id="IPR003414">
    <property type="entry name" value="PP_kinase"/>
</dbReference>
<dbReference type="STRING" id="81408.B4119_1597"/>
<dbReference type="Proteomes" id="UP000075455">
    <property type="component" value="Unassembled WGS sequence"/>
</dbReference>
<dbReference type="Gene3D" id="3.30.870.10">
    <property type="entry name" value="Endonuclease Chain A"/>
    <property type="match status" value="1"/>
</dbReference>
<proteinExistence type="predicted"/>
<feature type="domain" description="Polyphosphate kinase C-terminal" evidence="1">
    <location>
        <begin position="9"/>
        <end position="86"/>
    </location>
</feature>
<dbReference type="Pfam" id="PF13090">
    <property type="entry name" value="PP_kinase_C"/>
    <property type="match status" value="1"/>
</dbReference>
<dbReference type="InterPro" id="IPR025200">
    <property type="entry name" value="PPK_C_dom2"/>
</dbReference>
<dbReference type="AlphaFoldDB" id="A0A150M1M1"/>
<evidence type="ECO:0000259" key="1">
    <source>
        <dbReference type="Pfam" id="PF13090"/>
    </source>
</evidence>
<dbReference type="GO" id="GO:0009358">
    <property type="term" value="C:polyphosphate kinase complex"/>
    <property type="evidence" value="ECO:0007669"/>
    <property type="project" value="InterPro"/>
</dbReference>
<protein>
    <submittedName>
        <fullName evidence="2">Polyphosphate kinase</fullName>
        <ecNumber evidence="2">2.7.4.1</ecNumber>
    </submittedName>
</protein>
<gene>
    <name evidence="2" type="ORF">B4119_1597</name>
</gene>
<dbReference type="PATRIC" id="fig|81408.3.peg.2202"/>
<dbReference type="PANTHER" id="PTHR30218:SF0">
    <property type="entry name" value="POLYPHOSPHATE KINASE"/>
    <property type="match status" value="1"/>
</dbReference>
<dbReference type="GO" id="GO:0006799">
    <property type="term" value="P:polyphosphate biosynthetic process"/>
    <property type="evidence" value="ECO:0007669"/>
    <property type="project" value="InterPro"/>
</dbReference>
<sequence length="86" mass="9992">MEKPEFHHLSVAPFDLRRDLIKLIEDEFRFHKHHGNGRIIAKMNALTDKELIMKLYEASQADVKIDLIVRGICCLRPRIPGVSENI</sequence>
<accession>A0A150M1M1</accession>
<name>A0A150M1M1_9BACL</name>